<proteinExistence type="inferred from homology"/>
<keyword evidence="3" id="KW-0408">Iron</keyword>
<dbReference type="InterPro" id="IPR004923">
    <property type="entry name" value="FTR1/Fip1/EfeU"/>
</dbReference>
<evidence type="ECO:0000313" key="8">
    <source>
        <dbReference type="EMBL" id="KAJ5355170.1"/>
    </source>
</evidence>
<feature type="transmembrane region" description="Helical" evidence="7">
    <location>
        <begin position="90"/>
        <end position="112"/>
    </location>
</feature>
<evidence type="ECO:0000256" key="5">
    <source>
        <dbReference type="ARBA" id="ARBA00022989"/>
    </source>
</evidence>
<organism evidence="8 9">
    <name type="scientific">Penicillium cataractarum</name>
    <dbReference type="NCBI Taxonomy" id="2100454"/>
    <lineage>
        <taxon>Eukaryota</taxon>
        <taxon>Fungi</taxon>
        <taxon>Dikarya</taxon>
        <taxon>Ascomycota</taxon>
        <taxon>Pezizomycotina</taxon>
        <taxon>Eurotiomycetes</taxon>
        <taxon>Eurotiomycetidae</taxon>
        <taxon>Eurotiales</taxon>
        <taxon>Aspergillaceae</taxon>
        <taxon>Penicillium</taxon>
    </lineage>
</organism>
<evidence type="ECO:0000256" key="7">
    <source>
        <dbReference type="SAM" id="Phobius"/>
    </source>
</evidence>
<comment type="similarity">
    <text evidence="2">Belongs to the oxidase-dependent Fe transporter (OFeT) (TC 9.A.10.1) family.</text>
</comment>
<evidence type="ECO:0000256" key="6">
    <source>
        <dbReference type="ARBA" id="ARBA00023136"/>
    </source>
</evidence>
<reference evidence="8" key="1">
    <citation type="submission" date="2022-11" db="EMBL/GenBank/DDBJ databases">
        <authorList>
            <person name="Petersen C."/>
        </authorList>
    </citation>
    <scope>NUCLEOTIDE SEQUENCE</scope>
    <source>
        <strain evidence="8">IBT 29864</strain>
    </source>
</reference>
<keyword evidence="3" id="KW-0410">Iron transport</keyword>
<dbReference type="AlphaFoldDB" id="A0A9W9R8Y9"/>
<feature type="non-terminal residue" evidence="8">
    <location>
        <position position="1"/>
    </location>
</feature>
<dbReference type="GO" id="GO:0033573">
    <property type="term" value="C:high-affinity iron permease complex"/>
    <property type="evidence" value="ECO:0007669"/>
    <property type="project" value="InterPro"/>
</dbReference>
<evidence type="ECO:0000256" key="4">
    <source>
        <dbReference type="ARBA" id="ARBA00022692"/>
    </source>
</evidence>
<evidence type="ECO:0000256" key="1">
    <source>
        <dbReference type="ARBA" id="ARBA00004141"/>
    </source>
</evidence>
<dbReference type="EMBL" id="JAPZBS010000010">
    <property type="protein sequence ID" value="KAJ5355170.1"/>
    <property type="molecule type" value="Genomic_DNA"/>
</dbReference>
<protein>
    <submittedName>
        <fullName evidence="8">Iron permease FTR1/Fip1/EfeU</fullName>
    </submittedName>
</protein>
<feature type="transmembrane region" description="Helical" evidence="7">
    <location>
        <begin position="55"/>
        <end position="78"/>
    </location>
</feature>
<feature type="transmembrane region" description="Helical" evidence="7">
    <location>
        <begin position="6"/>
        <end position="32"/>
    </location>
</feature>
<feature type="transmembrane region" description="Helical" evidence="7">
    <location>
        <begin position="180"/>
        <end position="200"/>
    </location>
</feature>
<feature type="transmembrane region" description="Helical" evidence="7">
    <location>
        <begin position="297"/>
        <end position="316"/>
    </location>
</feature>
<feature type="transmembrane region" description="Helical" evidence="7">
    <location>
        <begin position="148"/>
        <end position="174"/>
    </location>
</feature>
<dbReference type="Proteomes" id="UP001147782">
    <property type="component" value="Unassembled WGS sequence"/>
</dbReference>
<feature type="transmembrane region" description="Helical" evidence="7">
    <location>
        <begin position="212"/>
        <end position="234"/>
    </location>
</feature>
<dbReference type="PANTHER" id="PTHR31632">
    <property type="entry name" value="IRON TRANSPORTER FTH1"/>
    <property type="match status" value="1"/>
</dbReference>
<evidence type="ECO:0000256" key="2">
    <source>
        <dbReference type="ARBA" id="ARBA00008333"/>
    </source>
</evidence>
<comment type="caution">
    <text evidence="8">The sequence shown here is derived from an EMBL/GenBank/DDBJ whole genome shotgun (WGS) entry which is preliminary data.</text>
</comment>
<keyword evidence="9" id="KW-1185">Reference proteome</keyword>
<comment type="subcellular location">
    <subcellularLocation>
        <location evidence="1">Membrane</location>
        <topology evidence="1">Multi-pass membrane protein</topology>
    </subcellularLocation>
</comment>
<reference evidence="8" key="2">
    <citation type="journal article" date="2023" name="IMA Fungus">
        <title>Comparative genomic study of the Penicillium genus elucidates a diverse pangenome and 15 lateral gene transfer events.</title>
        <authorList>
            <person name="Petersen C."/>
            <person name="Sorensen T."/>
            <person name="Nielsen M.R."/>
            <person name="Sondergaard T.E."/>
            <person name="Sorensen J.L."/>
            <person name="Fitzpatrick D.A."/>
            <person name="Frisvad J.C."/>
            <person name="Nielsen K.L."/>
        </authorList>
    </citation>
    <scope>NUCLEOTIDE SEQUENCE</scope>
    <source>
        <strain evidence="8">IBT 29864</strain>
    </source>
</reference>
<sequence length="362" mass="39389">MGVTVFAVPVFLVVFRETIEAAIIISVLLAFLKQTLGGANEETHKAVYKSLLRQIWIGTALGFLLCLIIGGAVIGTFYTVGKNVWDTTEYIYEGVFYMVAALIISVLGAALLRIGKMQEKWRVKVIKAMENPESQGRKGFIKRFAGKYALFLLAFITVSREGIEGVVFIAGVSFSAPATAVPLPVVVGLIAGCIVGWLIYKGGSSAKLQYFLVASTCVMYLVAAGLFARAIWYFEQQHWNKMVGQDVSELGAGSGSYDISRSVWHVNCCSPEVNGGGGWGIFNGILGWTNSATYSTVISYNLYWLAVSIAFIAMRYHEVRGHWPLMQPKTRVESTSGESPVQSATNDVTNAAENGVFVAKVE</sequence>
<dbReference type="GeneID" id="81444474"/>
<accession>A0A9W9R8Y9</accession>
<dbReference type="OrthoDB" id="4364at2759"/>
<keyword evidence="5 7" id="KW-1133">Transmembrane helix</keyword>
<keyword evidence="3" id="KW-0406">Ion transport</keyword>
<keyword evidence="3" id="KW-0813">Transport</keyword>
<keyword evidence="6 7" id="KW-0472">Membrane</keyword>
<name>A0A9W9R8Y9_9EURO</name>
<dbReference type="RefSeq" id="XP_056549193.1">
    <property type="nucleotide sequence ID" value="XM_056705295.1"/>
</dbReference>
<dbReference type="Pfam" id="PF03239">
    <property type="entry name" value="FTR1"/>
    <property type="match status" value="1"/>
</dbReference>
<gene>
    <name evidence="8" type="ORF">N7496_012382</name>
</gene>
<dbReference type="PANTHER" id="PTHR31632:SF2">
    <property type="entry name" value="PLASMA MEMBRANE IRON PERMEASE"/>
    <property type="match status" value="1"/>
</dbReference>
<dbReference type="GO" id="GO:0015093">
    <property type="term" value="F:ferrous iron transmembrane transporter activity"/>
    <property type="evidence" value="ECO:0007669"/>
    <property type="project" value="TreeGrafter"/>
</dbReference>
<evidence type="ECO:0000256" key="3">
    <source>
        <dbReference type="ARBA" id="ARBA00022496"/>
    </source>
</evidence>
<evidence type="ECO:0000313" key="9">
    <source>
        <dbReference type="Proteomes" id="UP001147782"/>
    </source>
</evidence>
<keyword evidence="4 7" id="KW-0812">Transmembrane</keyword>